<dbReference type="InterPro" id="IPR049237">
    <property type="entry name" value="DUF2264_C"/>
</dbReference>
<proteinExistence type="predicted"/>
<evidence type="ECO:0008006" key="5">
    <source>
        <dbReference type="Google" id="ProtNLM"/>
    </source>
</evidence>
<dbReference type="InterPro" id="IPR049349">
    <property type="entry name" value="DUF2264_N"/>
</dbReference>
<dbReference type="Proteomes" id="UP000078534">
    <property type="component" value="Unassembled WGS sequence"/>
</dbReference>
<name>A0A179SLL0_9BACI</name>
<dbReference type="InterPro" id="IPR016624">
    <property type="entry name" value="UCP014753"/>
</dbReference>
<dbReference type="Pfam" id="PF10022">
    <property type="entry name" value="DUF2264"/>
    <property type="match status" value="1"/>
</dbReference>
<dbReference type="OrthoDB" id="9813465at2"/>
<sequence length="621" mass="71377">MPTLHTTFSKHEIKTREDLSEVLKQICDPLKPYYSKGYAGLSLGSSGAAYTDSTAQMEGFSRVLWGLVPLLAGESKEYELWESHLQGIKNGTDPHHEEYWGDIHDYDQKIVEMAVFGLALLLIPEKIWEPLNEQEKRNLSNWLKQINQCKVWDCNWLFFPVLVNLGLRNVGLPYDQEGIEKNLDRIDQFYLSNGWYSDGINGHSDYYVPFAIHYYGLIYAKVMEVEDPVSSQRYKMRAEAFAKDFIYWFSKDGSSLPYGRSLAYRFAQSAFWSAAVFAEIEPFSLGVMKGLLLRNLRWWFNQPIFNDAGILTIGYTYPNLVMAENYNSPGSPYWSLKTFLPLALHAEHPFWQAEEEPLPELSSTVIQKQPHMVICRDDERNHILAFNSGHLSSNEHTHTSAKYEKFVYSNFFGFSVPRAEWGLSQGAYDSMLALSEGDNIYRVKRHCEEYLIEDNYIYTYWKPWNDVEVKTWIIPGTPWHLRIHCIKTSRLLDAADGGFALGIENKNADRADFDKVQNENECLVRYSWGASGIKSLRTEGKAELIYPNANTNLLNSRTVIPTIKTRIDPGTSWLVSAVFGEPGISEDKWNNPPCVEIESDKVIVHLPNFDKFEFSIKGIKL</sequence>
<dbReference type="RefSeq" id="WP_066340189.1">
    <property type="nucleotide sequence ID" value="NZ_LWSG01000045.1"/>
</dbReference>
<accession>A0A179SLL0</accession>
<dbReference type="AlphaFoldDB" id="A0A179SLL0"/>
<evidence type="ECO:0000259" key="2">
    <source>
        <dbReference type="Pfam" id="PF20938"/>
    </source>
</evidence>
<feature type="domain" description="DUF2264" evidence="2">
    <location>
        <begin position="366"/>
        <end position="587"/>
    </location>
</feature>
<dbReference type="EMBL" id="LWSG01000045">
    <property type="protein sequence ID" value="OAS82577.1"/>
    <property type="molecule type" value="Genomic_DNA"/>
</dbReference>
<keyword evidence="4" id="KW-1185">Reference proteome</keyword>
<dbReference type="Pfam" id="PF20938">
    <property type="entry name" value="DUF2264_C"/>
    <property type="match status" value="1"/>
</dbReference>
<dbReference type="PIRSF" id="PIRSF014753">
    <property type="entry name" value="UCP014753"/>
    <property type="match status" value="1"/>
</dbReference>
<organism evidence="3 4">
    <name type="scientific">Metabacillus litoralis</name>
    <dbReference type="NCBI Taxonomy" id="152268"/>
    <lineage>
        <taxon>Bacteria</taxon>
        <taxon>Bacillati</taxon>
        <taxon>Bacillota</taxon>
        <taxon>Bacilli</taxon>
        <taxon>Bacillales</taxon>
        <taxon>Bacillaceae</taxon>
        <taxon>Metabacillus</taxon>
    </lineage>
</organism>
<dbReference type="PANTHER" id="PTHR35339:SF4">
    <property type="entry name" value="LINALOOL DEHYDRATASE_ISOMERASE DOMAIN-CONTAINING PROTEIN"/>
    <property type="match status" value="1"/>
</dbReference>
<reference evidence="4" key="1">
    <citation type="submission" date="2016-04" db="EMBL/GenBank/DDBJ databases">
        <authorList>
            <person name="Lyu Z."/>
            <person name="Lyu W."/>
        </authorList>
    </citation>
    <scope>NUCLEOTIDE SEQUENCE [LARGE SCALE GENOMIC DNA]</scope>
    <source>
        <strain evidence="4">C44</strain>
    </source>
</reference>
<protein>
    <recommendedName>
        <fullName evidence="5">DUF2264 domain-containing protein</fullName>
    </recommendedName>
</protein>
<dbReference type="STRING" id="152268.A6K24_13120"/>
<gene>
    <name evidence="3" type="ORF">A6K24_13120</name>
</gene>
<feature type="domain" description="DUF2264" evidence="1">
    <location>
        <begin position="15"/>
        <end position="358"/>
    </location>
</feature>
<comment type="caution">
    <text evidence="3">The sequence shown here is derived from an EMBL/GenBank/DDBJ whole genome shotgun (WGS) entry which is preliminary data.</text>
</comment>
<evidence type="ECO:0000313" key="4">
    <source>
        <dbReference type="Proteomes" id="UP000078534"/>
    </source>
</evidence>
<dbReference type="PANTHER" id="PTHR35339">
    <property type="entry name" value="LINALOOL DEHYDRATASE_ISOMERASE DOMAIN-CONTAINING PROTEIN"/>
    <property type="match status" value="1"/>
</dbReference>
<evidence type="ECO:0000259" key="1">
    <source>
        <dbReference type="Pfam" id="PF10022"/>
    </source>
</evidence>
<evidence type="ECO:0000313" key="3">
    <source>
        <dbReference type="EMBL" id="OAS82577.1"/>
    </source>
</evidence>